<reference evidence="2 3" key="1">
    <citation type="submission" date="2016-04" db="EMBL/GenBank/DDBJ databases">
        <title>Draft genome sequence of Aeribacillus pallidus 8m3 from petroleum reservoir.</title>
        <authorList>
            <person name="Poltaraus A.B."/>
            <person name="Nazina T.N."/>
            <person name="Tourova T.P."/>
            <person name="Malakho S.M."/>
            <person name="Korshunova A.V."/>
            <person name="Sokolova D.S."/>
        </authorList>
    </citation>
    <scope>NUCLEOTIDE SEQUENCE [LARGE SCALE GENOMIC DNA]</scope>
    <source>
        <strain evidence="2 3">8m3</strain>
    </source>
</reference>
<dbReference type="STRING" id="33936.AZI98_00250"/>
<keyword evidence="3" id="KW-1185">Reference proteome</keyword>
<dbReference type="PANTHER" id="PTHR41786">
    <property type="entry name" value="MOTILITY ACCESSORY FACTOR MAF"/>
    <property type="match status" value="1"/>
</dbReference>
<dbReference type="AlphaFoldDB" id="A0A165Z9G0"/>
<name>A0A165Z9G0_9BACI</name>
<dbReference type="InterPro" id="IPR002826">
    <property type="entry name" value="MptE-like"/>
</dbReference>
<dbReference type="OrthoDB" id="5291305at2"/>
<sequence>MSKNYKVVEEISKSGHKIVKINDYYLHSKYDPIKEAKRFAEKHFKKNFLHILFGIGAGYFAKELSEKLTEDEFLIIVDPFEKIINFQFENIENYNRTILIIGEKKELFSQMLERFVGIFGKRICFITSPNYDHIAIDYYHDLLKIVKDCIYMEVVNINTINYFSRDWERNFTLNLFYAFNDIPFKELKNFYEEPVVVASGGPSLTKQIPLLKSIRNHIVLISSGSTINTLLSHHIEPDFVVTIDGGINNYKHFEDLNLKNTQMIYSLSNHHKIREHFNSRSVVFNTNKEVEKYVQKLINKDVDTILGGASVATYALSIAEKITTGAIALIGQDLAYTDNKSHAENNKNFKVIDDEVIKKRGMFYTKGYFEDQVLTDYPFLLMKNNFEHLLKTFKNPERIYNCTEGGIKIEGYQQISFQQFCEKFVDRNKIPVSFNKKFCLEKTRDDWEKFLKLVREEINKHENVERLVKDAISLLKRNKSKSNFSTKILKELDKVDEKLKKYFKDGFMSIIAQPIIIKIYHNNLPKENESEKETYQRVYKRSLNLYSELLHAAAESKSNFQFLKEKIEKKIKVFNNEG</sequence>
<accession>A0A165Z9G0</accession>
<evidence type="ECO:0000313" key="2">
    <source>
        <dbReference type="EMBL" id="KZN98009.1"/>
    </source>
</evidence>
<gene>
    <name evidence="2" type="ORF">AZI98_00250</name>
</gene>
<protein>
    <recommendedName>
        <fullName evidence="1">6-hydroxymethylpterin diphosphokinase MptE-like domain-containing protein</fullName>
    </recommendedName>
</protein>
<feature type="domain" description="6-hydroxymethylpterin diphosphokinase MptE-like" evidence="1">
    <location>
        <begin position="170"/>
        <end position="338"/>
    </location>
</feature>
<proteinExistence type="predicted"/>
<evidence type="ECO:0000313" key="3">
    <source>
        <dbReference type="Proteomes" id="UP000076476"/>
    </source>
</evidence>
<dbReference type="RefSeq" id="WP_063386289.1">
    <property type="nucleotide sequence ID" value="NZ_LWBR01000001.1"/>
</dbReference>
<evidence type="ECO:0000259" key="1">
    <source>
        <dbReference type="Pfam" id="PF01973"/>
    </source>
</evidence>
<organism evidence="2 3">
    <name type="scientific">Aeribacillus pallidus</name>
    <dbReference type="NCBI Taxonomy" id="33936"/>
    <lineage>
        <taxon>Bacteria</taxon>
        <taxon>Bacillati</taxon>
        <taxon>Bacillota</taxon>
        <taxon>Bacilli</taxon>
        <taxon>Bacillales</taxon>
        <taxon>Bacillaceae</taxon>
        <taxon>Aeribacillus</taxon>
    </lineage>
</organism>
<dbReference type="Proteomes" id="UP000076476">
    <property type="component" value="Unassembled WGS sequence"/>
</dbReference>
<dbReference type="PANTHER" id="PTHR41786:SF1">
    <property type="entry name" value="6-HYDROXYMETHYLPTERIN DIPHOSPHOKINASE MPTE-LIKE DOMAIN-CONTAINING PROTEIN"/>
    <property type="match status" value="1"/>
</dbReference>
<dbReference type="Pfam" id="PF01973">
    <property type="entry name" value="MptE-like"/>
    <property type="match status" value="1"/>
</dbReference>
<dbReference type="EMBL" id="LWBR01000001">
    <property type="protein sequence ID" value="KZN98009.1"/>
    <property type="molecule type" value="Genomic_DNA"/>
</dbReference>
<comment type="caution">
    <text evidence="2">The sequence shown here is derived from an EMBL/GenBank/DDBJ whole genome shotgun (WGS) entry which is preliminary data.</text>
</comment>